<feature type="region of interest" description="Disordered" evidence="1">
    <location>
        <begin position="164"/>
        <end position="197"/>
    </location>
</feature>
<name>A0A818UZH5_9BILA</name>
<proteinExistence type="predicted"/>
<evidence type="ECO:0000313" key="4">
    <source>
        <dbReference type="Proteomes" id="UP000663868"/>
    </source>
</evidence>
<evidence type="ECO:0000313" key="2">
    <source>
        <dbReference type="EMBL" id="CAF1415730.1"/>
    </source>
</evidence>
<dbReference type="Proteomes" id="UP000663868">
    <property type="component" value="Unassembled WGS sequence"/>
</dbReference>
<comment type="caution">
    <text evidence="3">The sequence shown here is derived from an EMBL/GenBank/DDBJ whole genome shotgun (WGS) entry which is preliminary data.</text>
</comment>
<feature type="compositionally biased region" description="Low complexity" evidence="1">
    <location>
        <begin position="253"/>
        <end position="266"/>
    </location>
</feature>
<evidence type="ECO:0008006" key="5">
    <source>
        <dbReference type="Google" id="ProtNLM"/>
    </source>
</evidence>
<evidence type="ECO:0000313" key="3">
    <source>
        <dbReference type="EMBL" id="CAF3699733.1"/>
    </source>
</evidence>
<organism evidence="3 4">
    <name type="scientific">Adineta steineri</name>
    <dbReference type="NCBI Taxonomy" id="433720"/>
    <lineage>
        <taxon>Eukaryota</taxon>
        <taxon>Metazoa</taxon>
        <taxon>Spiralia</taxon>
        <taxon>Gnathifera</taxon>
        <taxon>Rotifera</taxon>
        <taxon>Eurotatoria</taxon>
        <taxon>Bdelloidea</taxon>
        <taxon>Adinetida</taxon>
        <taxon>Adinetidae</taxon>
        <taxon>Adineta</taxon>
    </lineage>
</organism>
<accession>A0A818UZH5</accession>
<dbReference type="EMBL" id="CAJNOE010001356">
    <property type="protein sequence ID" value="CAF1415730.1"/>
    <property type="molecule type" value="Genomic_DNA"/>
</dbReference>
<dbReference type="Proteomes" id="UP000663860">
    <property type="component" value="Unassembled WGS sequence"/>
</dbReference>
<gene>
    <name evidence="2" type="ORF">IZO911_LOCUS40358</name>
    <name evidence="3" type="ORF">KXQ929_LOCUS10954</name>
</gene>
<protein>
    <recommendedName>
        <fullName evidence="5">SH3 domain-containing protein</fullName>
    </recommendedName>
</protein>
<evidence type="ECO:0000256" key="1">
    <source>
        <dbReference type="SAM" id="MobiDB-lite"/>
    </source>
</evidence>
<feature type="region of interest" description="Disordered" evidence="1">
    <location>
        <begin position="250"/>
        <end position="278"/>
    </location>
</feature>
<reference evidence="3" key="1">
    <citation type="submission" date="2021-02" db="EMBL/GenBank/DDBJ databases">
        <authorList>
            <person name="Nowell W R."/>
        </authorList>
    </citation>
    <scope>NUCLEOTIDE SEQUENCE</scope>
</reference>
<dbReference type="AlphaFoldDB" id="A0A818UZH5"/>
<feature type="region of interest" description="Disordered" evidence="1">
    <location>
        <begin position="70"/>
        <end position="97"/>
    </location>
</feature>
<feature type="compositionally biased region" description="Low complexity" evidence="1">
    <location>
        <begin position="71"/>
        <end position="82"/>
    </location>
</feature>
<sequence length="473" mass="53589">MLMKLIVNVFERARSKFTVTHTNDRISSDSDTEVTSFDLKSNKHVSPSGSLYIRQQPRSSLSKWLCTTPTSVNKSISSSSRSNKVRRSSSWRSLKDRTNNSISSRTYSVDELHRTNKQSQKIKQNDSFHSPIIDIMQCRQKLSNTRFDRLSSTLVNYAETTNKKSHRRTIRKQNDQHKFSTLSHYSGGGDSGYSEESFATRSFQRPLHTSCPHCHCERRSSFNNYKKLRNNSSTESSPSDIIINNEMKKLSNDNKNSSSKDNLLSSQSYSHIKPLPKTNIQSQRTLAEKRRRNLSCDGLLWTRVQTQKPITKTSSPVLSEPNRHPLQRHFTTIGMTHTPTATTTPQANTNIFGELNLAAIELDSLRTSLSSSSYSSSSSSSINNDNNNNPNEKRTFLVWHEYTNSSLLSTTNGTKIFSVKRGDQVRLLKQIGKSTLLVQKQEDGLIGFLPQTCLAQHQINSFLSLKGLRETVL</sequence>
<dbReference type="EMBL" id="CAJOBB010000529">
    <property type="protein sequence ID" value="CAF3699733.1"/>
    <property type="molecule type" value="Genomic_DNA"/>
</dbReference>